<proteinExistence type="predicted"/>
<evidence type="ECO:0000313" key="3">
    <source>
        <dbReference type="Proteomes" id="UP001153269"/>
    </source>
</evidence>
<feature type="region of interest" description="Disordered" evidence="1">
    <location>
        <begin position="1"/>
        <end position="35"/>
    </location>
</feature>
<feature type="compositionally biased region" description="Basic and acidic residues" evidence="1">
    <location>
        <begin position="11"/>
        <end position="26"/>
    </location>
</feature>
<name>A0A9N7UTC7_PLEPL</name>
<sequence>MMFGGGSGPCAERRVREEGTSDHKGDIMTPPPDRLYRENTTLKSFGKQPKSVRFTLRMSHVERVSELFVDGVVAPEAAPVVPLLPEFFQEIKDG</sequence>
<protein>
    <submittedName>
        <fullName evidence="2">Uncharacterized protein</fullName>
    </submittedName>
</protein>
<reference evidence="2" key="1">
    <citation type="submission" date="2020-03" db="EMBL/GenBank/DDBJ databases">
        <authorList>
            <person name="Weist P."/>
        </authorList>
    </citation>
    <scope>NUCLEOTIDE SEQUENCE</scope>
</reference>
<dbReference type="AlphaFoldDB" id="A0A9N7UTC7"/>
<keyword evidence="3" id="KW-1185">Reference proteome</keyword>
<dbReference type="EMBL" id="CADEAL010001931">
    <property type="protein sequence ID" value="CAB1436720.1"/>
    <property type="molecule type" value="Genomic_DNA"/>
</dbReference>
<organism evidence="2 3">
    <name type="scientific">Pleuronectes platessa</name>
    <name type="common">European plaice</name>
    <dbReference type="NCBI Taxonomy" id="8262"/>
    <lineage>
        <taxon>Eukaryota</taxon>
        <taxon>Metazoa</taxon>
        <taxon>Chordata</taxon>
        <taxon>Craniata</taxon>
        <taxon>Vertebrata</taxon>
        <taxon>Euteleostomi</taxon>
        <taxon>Actinopterygii</taxon>
        <taxon>Neopterygii</taxon>
        <taxon>Teleostei</taxon>
        <taxon>Neoteleostei</taxon>
        <taxon>Acanthomorphata</taxon>
        <taxon>Carangaria</taxon>
        <taxon>Pleuronectiformes</taxon>
        <taxon>Pleuronectoidei</taxon>
        <taxon>Pleuronectidae</taxon>
        <taxon>Pleuronectes</taxon>
    </lineage>
</organism>
<comment type="caution">
    <text evidence="2">The sequence shown here is derived from an EMBL/GenBank/DDBJ whole genome shotgun (WGS) entry which is preliminary data.</text>
</comment>
<dbReference type="Proteomes" id="UP001153269">
    <property type="component" value="Unassembled WGS sequence"/>
</dbReference>
<accession>A0A9N7UTC7</accession>
<evidence type="ECO:0000256" key="1">
    <source>
        <dbReference type="SAM" id="MobiDB-lite"/>
    </source>
</evidence>
<evidence type="ECO:0000313" key="2">
    <source>
        <dbReference type="EMBL" id="CAB1436720.1"/>
    </source>
</evidence>
<gene>
    <name evidence="2" type="ORF">PLEPLA_LOCUS24753</name>
</gene>